<gene>
    <name evidence="1" type="ORF">GCM10009690_15680</name>
</gene>
<evidence type="ECO:0000313" key="2">
    <source>
        <dbReference type="Proteomes" id="UP001500177"/>
    </source>
</evidence>
<sequence>MKRITPAQFRILQEKPKGHVQFHHRYWVIWEWNDADEKYEYYLFTLNRDRAFSLLEEVLRRRRLRALEDSLEVPC</sequence>
<name>A0ABN2A964_9MICO</name>
<dbReference type="RefSeq" id="WP_173151296.1">
    <property type="nucleotide sequence ID" value="NZ_BAAALX010000009.1"/>
</dbReference>
<keyword evidence="2" id="KW-1185">Reference proteome</keyword>
<dbReference type="Proteomes" id="UP001500177">
    <property type="component" value="Unassembled WGS sequence"/>
</dbReference>
<dbReference type="EMBL" id="BAAALX010000009">
    <property type="protein sequence ID" value="GAA1513615.1"/>
    <property type="molecule type" value="Genomic_DNA"/>
</dbReference>
<comment type="caution">
    <text evidence="1">The sequence shown here is derived from an EMBL/GenBank/DDBJ whole genome shotgun (WGS) entry which is preliminary data.</text>
</comment>
<proteinExistence type="predicted"/>
<accession>A0ABN2A964</accession>
<organism evidence="1 2">
    <name type="scientific">Brevibacterium permense</name>
    <dbReference type="NCBI Taxonomy" id="234834"/>
    <lineage>
        <taxon>Bacteria</taxon>
        <taxon>Bacillati</taxon>
        <taxon>Actinomycetota</taxon>
        <taxon>Actinomycetes</taxon>
        <taxon>Micrococcales</taxon>
        <taxon>Brevibacteriaceae</taxon>
        <taxon>Brevibacterium</taxon>
    </lineage>
</organism>
<protein>
    <submittedName>
        <fullName evidence="1">Uncharacterized protein</fullName>
    </submittedName>
</protein>
<reference evidence="1 2" key="1">
    <citation type="journal article" date="2019" name="Int. J. Syst. Evol. Microbiol.">
        <title>The Global Catalogue of Microorganisms (GCM) 10K type strain sequencing project: providing services to taxonomists for standard genome sequencing and annotation.</title>
        <authorList>
            <consortium name="The Broad Institute Genomics Platform"/>
            <consortium name="The Broad Institute Genome Sequencing Center for Infectious Disease"/>
            <person name="Wu L."/>
            <person name="Ma J."/>
        </authorList>
    </citation>
    <scope>NUCLEOTIDE SEQUENCE [LARGE SCALE GENOMIC DNA]</scope>
    <source>
        <strain evidence="1 2">JCM 13318</strain>
    </source>
</reference>
<evidence type="ECO:0000313" key="1">
    <source>
        <dbReference type="EMBL" id="GAA1513615.1"/>
    </source>
</evidence>